<keyword evidence="4" id="KW-1185">Reference proteome</keyword>
<dbReference type="InterPro" id="IPR040911">
    <property type="entry name" value="Exostosin_GT47"/>
</dbReference>
<sequence>MSIFKQSTSVGNHKLKIYIEDIPSKYNKDLIQDKCSYCNCNNYHLIGLEPLIHCLIENSDFKTQSIDDATFIFVPSYTSIYRQQTDFIDIPDEIKKTNSFKIWHGSRHLIVDSSIFYGGNNNYMKFPDQHVVIATNLTIDFIHEDRWLNSRHIQVPPLQIQDSYPKNEKTKSIVFVGNSTGIIDILNSVNASILSDHDDILNSICSSNFTILRPNEIYLPQFIYEIIRCRSIPILLSGPFLPAYANTHIDYSKLSIRLEMNNISQLKTRINKFDIADGLEYNSKVYNHFFWPLNGKISKGDAADILFDYLSIRDLILTPVLRRKYIGTEEYI</sequence>
<dbReference type="VEuPathDB" id="TrichDB:TVAGG3_0214420"/>
<reference evidence="3" key="1">
    <citation type="submission" date="2006-10" db="EMBL/GenBank/DDBJ databases">
        <authorList>
            <person name="Amadeo P."/>
            <person name="Zhao Q."/>
            <person name="Wortman J."/>
            <person name="Fraser-Liggett C."/>
            <person name="Carlton J."/>
        </authorList>
    </citation>
    <scope>NUCLEOTIDE SEQUENCE</scope>
    <source>
        <strain evidence="3">G3</strain>
    </source>
</reference>
<dbReference type="InParanoid" id="A2EQG6"/>
<dbReference type="GO" id="GO:0016757">
    <property type="term" value="F:glycosyltransferase activity"/>
    <property type="evidence" value="ECO:0007669"/>
    <property type="project" value="InterPro"/>
</dbReference>
<evidence type="ECO:0000313" key="4">
    <source>
        <dbReference type="Proteomes" id="UP000001542"/>
    </source>
</evidence>
<dbReference type="Proteomes" id="UP000001542">
    <property type="component" value="Unassembled WGS sequence"/>
</dbReference>
<dbReference type="OrthoDB" id="1924787at2759"/>
<evidence type="ECO:0000313" key="3">
    <source>
        <dbReference type="EMBL" id="EAY05108.1"/>
    </source>
</evidence>
<dbReference type="RefSeq" id="XP_001317331.1">
    <property type="nucleotide sequence ID" value="XM_001317296.1"/>
</dbReference>
<comment type="similarity">
    <text evidence="1">Belongs to the glycosyltransferase 47 family.</text>
</comment>
<dbReference type="InterPro" id="IPR004263">
    <property type="entry name" value="Exostosin"/>
</dbReference>
<dbReference type="EMBL" id="DS113457">
    <property type="protein sequence ID" value="EAY05108.1"/>
    <property type="molecule type" value="Genomic_DNA"/>
</dbReference>
<organism evidence="3 4">
    <name type="scientific">Trichomonas vaginalis (strain ATCC PRA-98 / G3)</name>
    <dbReference type="NCBI Taxonomy" id="412133"/>
    <lineage>
        <taxon>Eukaryota</taxon>
        <taxon>Metamonada</taxon>
        <taxon>Parabasalia</taxon>
        <taxon>Trichomonadida</taxon>
        <taxon>Trichomonadidae</taxon>
        <taxon>Trichomonas</taxon>
    </lineage>
</organism>
<evidence type="ECO:0000259" key="2">
    <source>
        <dbReference type="Pfam" id="PF03016"/>
    </source>
</evidence>
<dbReference type="AlphaFoldDB" id="A2EQG6"/>
<dbReference type="PANTHER" id="PTHR11062">
    <property type="entry name" value="EXOSTOSIN HEPARAN SULFATE GLYCOSYLTRANSFERASE -RELATED"/>
    <property type="match status" value="1"/>
</dbReference>
<name>A2EQG6_TRIV3</name>
<dbReference type="Pfam" id="PF03016">
    <property type="entry name" value="Exostosin_GT47"/>
    <property type="match status" value="1"/>
</dbReference>
<accession>A2EQG6</accession>
<feature type="domain" description="Exostosin GT47" evidence="2">
    <location>
        <begin position="12"/>
        <end position="272"/>
    </location>
</feature>
<proteinExistence type="inferred from homology"/>
<reference evidence="3" key="2">
    <citation type="journal article" date="2007" name="Science">
        <title>Draft genome sequence of the sexually transmitted pathogen Trichomonas vaginalis.</title>
        <authorList>
            <person name="Carlton J.M."/>
            <person name="Hirt R.P."/>
            <person name="Silva J.C."/>
            <person name="Delcher A.L."/>
            <person name="Schatz M."/>
            <person name="Zhao Q."/>
            <person name="Wortman J.R."/>
            <person name="Bidwell S.L."/>
            <person name="Alsmark U.C.M."/>
            <person name="Besteiro S."/>
            <person name="Sicheritz-Ponten T."/>
            <person name="Noel C.J."/>
            <person name="Dacks J.B."/>
            <person name="Foster P.G."/>
            <person name="Simillion C."/>
            <person name="Van de Peer Y."/>
            <person name="Miranda-Saavedra D."/>
            <person name="Barton G.J."/>
            <person name="Westrop G.D."/>
            <person name="Mueller S."/>
            <person name="Dessi D."/>
            <person name="Fiori P.L."/>
            <person name="Ren Q."/>
            <person name="Paulsen I."/>
            <person name="Zhang H."/>
            <person name="Bastida-Corcuera F.D."/>
            <person name="Simoes-Barbosa A."/>
            <person name="Brown M.T."/>
            <person name="Hayes R.D."/>
            <person name="Mukherjee M."/>
            <person name="Okumura C.Y."/>
            <person name="Schneider R."/>
            <person name="Smith A.J."/>
            <person name="Vanacova S."/>
            <person name="Villalvazo M."/>
            <person name="Haas B.J."/>
            <person name="Pertea M."/>
            <person name="Feldblyum T.V."/>
            <person name="Utterback T.R."/>
            <person name="Shu C.L."/>
            <person name="Osoegawa K."/>
            <person name="de Jong P.J."/>
            <person name="Hrdy I."/>
            <person name="Horvathova L."/>
            <person name="Zubacova Z."/>
            <person name="Dolezal P."/>
            <person name="Malik S.B."/>
            <person name="Logsdon J.M. Jr."/>
            <person name="Henze K."/>
            <person name="Gupta A."/>
            <person name="Wang C.C."/>
            <person name="Dunne R.L."/>
            <person name="Upcroft J.A."/>
            <person name="Upcroft P."/>
            <person name="White O."/>
            <person name="Salzberg S.L."/>
            <person name="Tang P."/>
            <person name="Chiu C.-H."/>
            <person name="Lee Y.-S."/>
            <person name="Embley T.M."/>
            <person name="Coombs G.H."/>
            <person name="Mottram J.C."/>
            <person name="Tachezy J."/>
            <person name="Fraser-Liggett C.M."/>
            <person name="Johnson P.J."/>
        </authorList>
    </citation>
    <scope>NUCLEOTIDE SEQUENCE [LARGE SCALE GENOMIC DNA]</scope>
    <source>
        <strain evidence="3">G3</strain>
    </source>
</reference>
<gene>
    <name evidence="3" type="ORF">TVAG_108420</name>
</gene>
<evidence type="ECO:0000256" key="1">
    <source>
        <dbReference type="ARBA" id="ARBA00010271"/>
    </source>
</evidence>
<protein>
    <recommendedName>
        <fullName evidence="2">Exostosin GT47 domain-containing protein</fullName>
    </recommendedName>
</protein>
<dbReference type="KEGG" id="tva:4762974"/>
<dbReference type="VEuPathDB" id="TrichDB:TVAG_108420"/>
<dbReference type="PANTHER" id="PTHR11062:SF117">
    <property type="entry name" value="XYLOGLUCAN-SPECIFIC GALACTURONOSYLTRANSFERASE 1"/>
    <property type="match status" value="1"/>
</dbReference>